<protein>
    <submittedName>
        <fullName evidence="3">Uncharacterized protein LOC111602390</fullName>
    </submittedName>
</protein>
<evidence type="ECO:0000313" key="3">
    <source>
        <dbReference type="RefSeq" id="XP_023175178.2"/>
    </source>
</evidence>
<evidence type="ECO:0000256" key="1">
    <source>
        <dbReference type="SAM" id="SignalP"/>
    </source>
</evidence>
<keyword evidence="1" id="KW-0732">Signal</keyword>
<keyword evidence="2" id="KW-1185">Reference proteome</keyword>
<dbReference type="KEGG" id="dhe:111602390"/>
<dbReference type="Pfam" id="PF07172">
    <property type="entry name" value="GRP"/>
    <property type="match status" value="1"/>
</dbReference>
<proteinExistence type="predicted"/>
<dbReference type="AlphaFoldDB" id="A0A6J1M2Q4"/>
<dbReference type="Proteomes" id="UP000504633">
    <property type="component" value="Unplaced"/>
</dbReference>
<dbReference type="RefSeq" id="XP_023175178.2">
    <property type="nucleotide sequence ID" value="XM_023319410.2"/>
</dbReference>
<evidence type="ECO:0000313" key="2">
    <source>
        <dbReference type="Proteomes" id="UP000504633"/>
    </source>
</evidence>
<reference evidence="3" key="1">
    <citation type="submission" date="2025-08" db="UniProtKB">
        <authorList>
            <consortium name="RefSeq"/>
        </authorList>
    </citation>
    <scope>IDENTIFICATION</scope>
    <source>
        <strain evidence="3">15085-1641.00</strain>
        <tissue evidence="3">Whole body</tissue>
    </source>
</reference>
<dbReference type="OMA" id="YRRHIYP"/>
<dbReference type="InterPro" id="IPR010800">
    <property type="entry name" value="GRP"/>
</dbReference>
<dbReference type="GeneID" id="111602390"/>
<organism evidence="2 3">
    <name type="scientific">Drosophila hydei</name>
    <name type="common">Fruit fly</name>
    <dbReference type="NCBI Taxonomy" id="7224"/>
    <lineage>
        <taxon>Eukaryota</taxon>
        <taxon>Metazoa</taxon>
        <taxon>Ecdysozoa</taxon>
        <taxon>Arthropoda</taxon>
        <taxon>Hexapoda</taxon>
        <taxon>Insecta</taxon>
        <taxon>Pterygota</taxon>
        <taxon>Neoptera</taxon>
        <taxon>Endopterygota</taxon>
        <taxon>Diptera</taxon>
        <taxon>Brachycera</taxon>
        <taxon>Muscomorpha</taxon>
        <taxon>Ephydroidea</taxon>
        <taxon>Drosophilidae</taxon>
        <taxon>Drosophila</taxon>
    </lineage>
</organism>
<feature type="chain" id="PRO_5027016282" evidence="1">
    <location>
        <begin position="22"/>
        <end position="94"/>
    </location>
</feature>
<accession>A0A6J1M2Q4</accession>
<gene>
    <name evidence="3" type="primary">LOC111602390</name>
</gene>
<feature type="signal peptide" evidence="1">
    <location>
        <begin position="1"/>
        <end position="21"/>
    </location>
</feature>
<name>A0A6J1M2Q4_DROHY</name>
<sequence length="94" mass="10414">MAKFLLGFLFLTVLVVMYAHAAPSESIAVAEAAAEVDDLSTADSIGIGYYAPSYYRPYYGGGYGYKYGGYSGYGYGGYRSYGRYYRRPIYPVWG</sequence>